<dbReference type="GO" id="GO:0008168">
    <property type="term" value="F:methyltransferase activity"/>
    <property type="evidence" value="ECO:0007669"/>
    <property type="project" value="UniProtKB-KW"/>
</dbReference>
<dbReference type="PANTHER" id="PTHR44942:SF4">
    <property type="entry name" value="METHYLTRANSFERASE TYPE 11 DOMAIN-CONTAINING PROTEIN"/>
    <property type="match status" value="1"/>
</dbReference>
<dbReference type="Proteomes" id="UP001225072">
    <property type="component" value="Unassembled WGS sequence"/>
</dbReference>
<dbReference type="InterPro" id="IPR029063">
    <property type="entry name" value="SAM-dependent_MTases_sf"/>
</dbReference>
<dbReference type="PANTHER" id="PTHR44942">
    <property type="entry name" value="METHYLTRANSF_11 DOMAIN-CONTAINING PROTEIN"/>
    <property type="match status" value="1"/>
</dbReference>
<evidence type="ECO:0000313" key="5">
    <source>
        <dbReference type="EMBL" id="MDQ1096966.1"/>
    </source>
</evidence>
<dbReference type="CDD" id="cd02440">
    <property type="entry name" value="AdoMet_MTases"/>
    <property type="match status" value="1"/>
</dbReference>
<keyword evidence="2 5" id="KW-0489">Methyltransferase</keyword>
<dbReference type="EMBL" id="JAUTAL010000001">
    <property type="protein sequence ID" value="MDQ1096966.1"/>
    <property type="molecule type" value="Genomic_DNA"/>
</dbReference>
<gene>
    <name evidence="5" type="ORF">QE404_002113</name>
</gene>
<reference evidence="5 6" key="1">
    <citation type="submission" date="2023-07" db="EMBL/GenBank/DDBJ databases">
        <title>Functional and genomic diversity of the sorghum phyllosphere microbiome.</title>
        <authorList>
            <person name="Shade A."/>
        </authorList>
    </citation>
    <scope>NUCLEOTIDE SEQUENCE [LARGE SCALE GENOMIC DNA]</scope>
    <source>
        <strain evidence="5 6">SORGH_AS_1064</strain>
    </source>
</reference>
<proteinExistence type="inferred from homology"/>
<protein>
    <submittedName>
        <fullName evidence="5">SAM-dependent methyltransferase</fullName>
    </submittedName>
</protein>
<keyword evidence="6" id="KW-1185">Reference proteome</keyword>
<dbReference type="InterPro" id="IPR013216">
    <property type="entry name" value="Methyltransf_11"/>
</dbReference>
<dbReference type="RefSeq" id="WP_307450176.1">
    <property type="nucleotide sequence ID" value="NZ_JAUTAL010000001.1"/>
</dbReference>
<organism evidence="5 6">
    <name type="scientific">Chryseobacterium camelliae</name>
    <dbReference type="NCBI Taxonomy" id="1265445"/>
    <lineage>
        <taxon>Bacteria</taxon>
        <taxon>Pseudomonadati</taxon>
        <taxon>Bacteroidota</taxon>
        <taxon>Flavobacteriia</taxon>
        <taxon>Flavobacteriales</taxon>
        <taxon>Weeksellaceae</taxon>
        <taxon>Chryseobacterium group</taxon>
        <taxon>Chryseobacterium</taxon>
    </lineage>
</organism>
<evidence type="ECO:0000256" key="3">
    <source>
        <dbReference type="ARBA" id="ARBA00022679"/>
    </source>
</evidence>
<comment type="caution">
    <text evidence="5">The sequence shown here is derived from an EMBL/GenBank/DDBJ whole genome shotgun (WGS) entry which is preliminary data.</text>
</comment>
<evidence type="ECO:0000256" key="2">
    <source>
        <dbReference type="ARBA" id="ARBA00022603"/>
    </source>
</evidence>
<sequence>MENNYQRFSLKVQDYIKFRPDYPEQMLEKLEEQLNLDNRKIIADIGSGTGLSSKPFLEHHYTVYAVEPNDEMRKAAEAIYKDSENFISVNGASENTTLEDSSVDVIFSAQAFHWFDLPKTKIEFERILKPGGHIVLVWNERDASSPLLNDYEKALYDNISEYKFVNHKNIDEEKIKAFFSPKKVGYMELDHQQWFDLEGFKGRARSSSYTPRSGALYDKIMHELEQIFNRYQTSGLVDFRYKTKIYFC</sequence>
<dbReference type="Pfam" id="PF08241">
    <property type="entry name" value="Methyltransf_11"/>
    <property type="match status" value="1"/>
</dbReference>
<dbReference type="Gene3D" id="3.40.50.150">
    <property type="entry name" value="Vaccinia Virus protein VP39"/>
    <property type="match status" value="1"/>
</dbReference>
<comment type="similarity">
    <text evidence="1">Belongs to the methyltransferase superfamily.</text>
</comment>
<evidence type="ECO:0000256" key="1">
    <source>
        <dbReference type="ARBA" id="ARBA00008361"/>
    </source>
</evidence>
<dbReference type="SUPFAM" id="SSF53335">
    <property type="entry name" value="S-adenosyl-L-methionine-dependent methyltransferases"/>
    <property type="match status" value="1"/>
</dbReference>
<evidence type="ECO:0000259" key="4">
    <source>
        <dbReference type="Pfam" id="PF08241"/>
    </source>
</evidence>
<dbReference type="InterPro" id="IPR051052">
    <property type="entry name" value="Diverse_substrate_MTase"/>
</dbReference>
<evidence type="ECO:0000313" key="6">
    <source>
        <dbReference type="Proteomes" id="UP001225072"/>
    </source>
</evidence>
<feature type="domain" description="Methyltransferase type 11" evidence="4">
    <location>
        <begin position="44"/>
        <end position="136"/>
    </location>
</feature>
<name>A0ABU0TIZ2_9FLAO</name>
<keyword evidence="3" id="KW-0808">Transferase</keyword>
<dbReference type="GO" id="GO:0032259">
    <property type="term" value="P:methylation"/>
    <property type="evidence" value="ECO:0007669"/>
    <property type="project" value="UniProtKB-KW"/>
</dbReference>
<accession>A0ABU0TIZ2</accession>